<dbReference type="AlphaFoldDB" id="A0A927LCW3"/>
<protein>
    <submittedName>
        <fullName evidence="1">Uncharacterized protein</fullName>
    </submittedName>
</protein>
<sequence>MMDATSAPFREYETGLSEQPLRQGDVLEFLQKEEFPVGWRDTIAIVVTANCDLSFGKHWGTVTYVPAIPFDVYVQQFIIPKILTTECTRTEKALHGLFAQEVATDSVERALEMLHLGYPMEEISVLLPPDSKEHPRFETALQTFKLYWTAQVTLKQCTDSSEYWNHLEVLSAELDKLRKPRTSSKETLRKEMRSRLRSFPGDTLYLSEPGPGHSGGYVVMLRLIRSIEDSSVALRPADEYHSPGEHRARRIARLKTLYCHRVVQQMAQVFTDIGLPTDYEEARDSHLDDYVESWGK</sequence>
<comment type="caution">
    <text evidence="1">The sequence shown here is derived from an EMBL/GenBank/DDBJ whole genome shotgun (WGS) entry which is preliminary data.</text>
</comment>
<dbReference type="RefSeq" id="WP_192333020.1">
    <property type="nucleotide sequence ID" value="NZ_CP119182.1"/>
</dbReference>
<evidence type="ECO:0000313" key="1">
    <source>
        <dbReference type="EMBL" id="MBD9730072.1"/>
    </source>
</evidence>
<dbReference type="EMBL" id="JACYXT010000037">
    <property type="protein sequence ID" value="MBD9730072.1"/>
    <property type="molecule type" value="Genomic_DNA"/>
</dbReference>
<reference evidence="1" key="1">
    <citation type="submission" date="2020-09" db="EMBL/GenBank/DDBJ databases">
        <title>Streptomyces canutascabiei sp. nov., which causes potato common scab and is distributed across the world.</title>
        <authorList>
            <person name="Nguyen H.P."/>
            <person name="Weisberg A.J."/>
            <person name="Chang J.H."/>
            <person name="Clarke C.R."/>
        </authorList>
    </citation>
    <scope>NUCLEOTIDE SEQUENCE</scope>
    <source>
        <strain evidence="1">ID-01-6.2a</strain>
    </source>
</reference>
<dbReference type="Proteomes" id="UP000661025">
    <property type="component" value="Unassembled WGS sequence"/>
</dbReference>
<name>A0A927LCW3_9ACTN</name>
<accession>A0A927LCW3</accession>
<evidence type="ECO:0000313" key="2">
    <source>
        <dbReference type="Proteomes" id="UP000661025"/>
    </source>
</evidence>
<proteinExistence type="predicted"/>
<dbReference type="GeneID" id="79930577"/>
<gene>
    <name evidence="1" type="ORF">IHE70_44295</name>
</gene>
<organism evidence="1 2">
    <name type="scientific">Streptomyces caniscabiei</name>
    <dbReference type="NCBI Taxonomy" id="2746961"/>
    <lineage>
        <taxon>Bacteria</taxon>
        <taxon>Bacillati</taxon>
        <taxon>Actinomycetota</taxon>
        <taxon>Actinomycetes</taxon>
        <taxon>Kitasatosporales</taxon>
        <taxon>Streptomycetaceae</taxon>
        <taxon>Streptomyces</taxon>
    </lineage>
</organism>